<dbReference type="InParanoid" id="A0A2G5DFK9"/>
<keyword evidence="4" id="KW-1185">Reference proteome</keyword>
<dbReference type="PROSITE" id="PS50829">
    <property type="entry name" value="GYF"/>
    <property type="match status" value="1"/>
</dbReference>
<feature type="domain" description="GYF" evidence="2">
    <location>
        <begin position="564"/>
        <end position="615"/>
    </location>
</feature>
<dbReference type="CDD" id="cd00072">
    <property type="entry name" value="GYF"/>
    <property type="match status" value="1"/>
</dbReference>
<evidence type="ECO:0000313" key="3">
    <source>
        <dbReference type="EMBL" id="PIA41997.1"/>
    </source>
</evidence>
<feature type="compositionally biased region" description="Basic and acidic residues" evidence="1">
    <location>
        <begin position="153"/>
        <end position="164"/>
    </location>
</feature>
<feature type="compositionally biased region" description="Basic and acidic residues" evidence="1">
    <location>
        <begin position="104"/>
        <end position="131"/>
    </location>
</feature>
<evidence type="ECO:0000256" key="1">
    <source>
        <dbReference type="SAM" id="MobiDB-lite"/>
    </source>
</evidence>
<feature type="compositionally biased region" description="Basic and acidic residues" evidence="1">
    <location>
        <begin position="219"/>
        <end position="229"/>
    </location>
</feature>
<proteinExistence type="predicted"/>
<organism evidence="3 4">
    <name type="scientific">Aquilegia coerulea</name>
    <name type="common">Rocky mountain columbine</name>
    <dbReference type="NCBI Taxonomy" id="218851"/>
    <lineage>
        <taxon>Eukaryota</taxon>
        <taxon>Viridiplantae</taxon>
        <taxon>Streptophyta</taxon>
        <taxon>Embryophyta</taxon>
        <taxon>Tracheophyta</taxon>
        <taxon>Spermatophyta</taxon>
        <taxon>Magnoliopsida</taxon>
        <taxon>Ranunculales</taxon>
        <taxon>Ranunculaceae</taxon>
        <taxon>Thalictroideae</taxon>
        <taxon>Aquilegia</taxon>
    </lineage>
</organism>
<reference evidence="3 4" key="1">
    <citation type="submission" date="2017-09" db="EMBL/GenBank/DDBJ databases">
        <title>WGS assembly of Aquilegia coerulea Goldsmith.</title>
        <authorList>
            <person name="Hodges S."/>
            <person name="Kramer E."/>
            <person name="Nordborg M."/>
            <person name="Tomkins J."/>
            <person name="Borevitz J."/>
            <person name="Derieg N."/>
            <person name="Yan J."/>
            <person name="Mihaltcheva S."/>
            <person name="Hayes R.D."/>
            <person name="Rokhsar D."/>
        </authorList>
    </citation>
    <scope>NUCLEOTIDE SEQUENCE [LARGE SCALE GENOMIC DNA]</scope>
    <source>
        <strain evidence="4">cv. Goldsmith</strain>
    </source>
</reference>
<dbReference type="PANTHER" id="PTHR46992:SF1">
    <property type="entry name" value="GYF DOMAIN-CONTAINING PROTEIN"/>
    <property type="match status" value="1"/>
</dbReference>
<dbReference type="Gene3D" id="3.30.1490.40">
    <property type="match status" value="1"/>
</dbReference>
<feature type="compositionally biased region" description="Polar residues" evidence="1">
    <location>
        <begin position="69"/>
        <end position="86"/>
    </location>
</feature>
<protein>
    <recommendedName>
        <fullName evidence="2">GYF domain-containing protein</fullName>
    </recommendedName>
</protein>
<dbReference type="STRING" id="218851.A0A2G5DFK9"/>
<feature type="compositionally biased region" description="Basic and acidic residues" evidence="1">
    <location>
        <begin position="174"/>
        <end position="211"/>
    </location>
</feature>
<dbReference type="Pfam" id="PF02213">
    <property type="entry name" value="GYF"/>
    <property type="match status" value="1"/>
</dbReference>
<dbReference type="EMBL" id="KZ305038">
    <property type="protein sequence ID" value="PIA41997.1"/>
    <property type="molecule type" value="Genomic_DNA"/>
</dbReference>
<dbReference type="Proteomes" id="UP000230069">
    <property type="component" value="Unassembled WGS sequence"/>
</dbReference>
<sequence length="1533" mass="170754">MNEPKFDLSDGHLILENLDKSWKTKGAALRLNIEEKALKVSLDELKDQATPENIIALSPQWLHSKPTETKTGISSTPRDSHATSSLPHKHSVDPIINGVQCLDGHQDKKERRKVIHEVESSHRWREEERDTSLLGRRDRRKDDRRPDNVPIKETADSRVSDRWNDVGNRNSGLEARREGKWVSRWGEDKEKDSQIEPKIRTEKGDTLKEKQTSVGSNRSSDRETDSRDKWKPRHRMEVHSGGSLGYRIAPGCTERRRMEGSNVGFAPGRGRTSIIGIPSVGTPSALSIGAPVDKNTDTCEKSNLDNDTYRYPRGKLLEIYRKQRLVPSFSDVPEGLEEVITITQSDLNEPLAFIAPDVDEGAVLSDISKGKLTNSGSLCNPSKDKIINENVKGIEEMSSSQRKHVTCPVSSNGDVHDCYAKVTKGDACHGSCISEGVAPTSHLNMLDARDASLKEGEDNMVGVLDEPNGLTAVSSNFDDSSGVENLNGVLSVAKDGQHRQSGDAIQFNHSKVENAKAVVPVDVSTELRDDPGSLLDTPLEVVPVSCSKSCGESNLLEKGSLPEDSSLYYKDPRGEIQGPFFGADILSWFHQGFFGTDLLVCLSDAPEGTPFQELGDVMPNLKSTDGSNAKSISNIELSDVVVSSPVAGIEASQATLECHGSAVVNEHDFPKYESEGLPVHYECSGMPETGDDLCTGQLGNGGDDPFVKFSGNDYDTLISDNSHPILANGVSENSNPNHKDVKVHPFGLLWSELENTHLNGSLLSSTVSGIEKAPLMTHSVLRDSSLVSHEQQSYSVMNGSPRVGDTCSENYRTDALSSRKALQEAIDGNQFLHSKHNSGFFDLPEQMSYLKEQNKQFQKPNQTSPHHALHLNGHVLQNADLFQSRNPIHPRQQISEQMSNLEHLALRQRQFQVEQHQKQLHHHQMRLQQCQAQELRQKQLIYKQMHDYGRSRVDYHKAQNMLDQVILQQHFQHGVQQNPHHPSRHPNLFLEQLIQAKFGPGLQREHHDDLYGQMHPSELELRLLQEQQQASHHIMSLRKKTRMTEERCTGGVWPVDENAQFVKPGSNRLRTHSKGVDSYNSYQHQLRSPHYEEHRSIERERNRIIQEKQLEEIYEQNSMLFERSRLFPAGVPGMDLDVVNTLPQFRGLDMQERKMGSMTSGIRSYHQEVPPQLHALNIDAFENQNNGQLENCIGTLRQLQIERDQREAELNMLSNHPSAWFTNDGNDERLKSVSVDQLHQQLGLRDARSFEVNGGAPTSFNKRKDSALLLSGSNSFDHLYTNRQSGLSSSFFEGPQGSNSGKSLLERSINMGMNNHSSSLENSDGSFFRSHPGPLSEDHIFLGMNETAQTLFGHSSMVRKLSDETDSKNDNQVTRSGYKSRALGNNQTLEIQQRMVEHPGIVAEDNLELPAGVASKHHSLGNTEGSLECEVNWATMVSDNLAPGRDAVSWKNYSCSEPDASEASFLDTQMSSSKKSLMPEADASIGALGTTDTQGARNGKKKGKKGRQIDPALLGFKVSSNRIMMGEIHGPKE</sequence>
<dbReference type="PANTHER" id="PTHR46992">
    <property type="entry name" value="GYF DOMAIN-CONTAINING PROTEIN"/>
    <property type="match status" value="1"/>
</dbReference>
<dbReference type="InterPro" id="IPR035445">
    <property type="entry name" value="GYF-like_dom_sf"/>
</dbReference>
<dbReference type="OrthoDB" id="6415790at2759"/>
<name>A0A2G5DFK9_AQUCA</name>
<gene>
    <name evidence="3" type="ORF">AQUCO_02100083v1</name>
</gene>
<evidence type="ECO:0000259" key="2">
    <source>
        <dbReference type="PROSITE" id="PS50829"/>
    </source>
</evidence>
<dbReference type="SUPFAM" id="SSF55277">
    <property type="entry name" value="GYF domain"/>
    <property type="match status" value="1"/>
</dbReference>
<dbReference type="FunCoup" id="A0A2G5DFK9">
    <property type="interactions" value="2464"/>
</dbReference>
<dbReference type="SMART" id="SM00444">
    <property type="entry name" value="GYF"/>
    <property type="match status" value="1"/>
</dbReference>
<feature type="region of interest" description="Disordered" evidence="1">
    <location>
        <begin position="65"/>
        <end position="235"/>
    </location>
</feature>
<dbReference type="InterPro" id="IPR003169">
    <property type="entry name" value="GYF"/>
</dbReference>
<evidence type="ECO:0000313" key="4">
    <source>
        <dbReference type="Proteomes" id="UP000230069"/>
    </source>
</evidence>
<feature type="region of interest" description="Disordered" evidence="1">
    <location>
        <begin position="1487"/>
        <end position="1511"/>
    </location>
</feature>
<accession>A0A2G5DFK9</accession>